<dbReference type="EMBL" id="LT799839">
    <property type="protein sequence ID" value="SLK14459.1"/>
    <property type="molecule type" value="Genomic_DNA"/>
</dbReference>
<feature type="transmembrane region" description="Helical" evidence="1">
    <location>
        <begin position="6"/>
        <end position="27"/>
    </location>
</feature>
<name>A0A1U6J2G6_9CLOT</name>
<dbReference type="RefSeq" id="WP_079481171.1">
    <property type="nucleotide sequence ID" value="NZ_CBML010000006.1"/>
</dbReference>
<keyword evidence="1" id="KW-1133">Transmembrane helix</keyword>
<evidence type="ECO:0000256" key="1">
    <source>
        <dbReference type="SAM" id="Phobius"/>
    </source>
</evidence>
<keyword evidence="3" id="KW-1185">Reference proteome</keyword>
<protein>
    <submittedName>
        <fullName evidence="2">Uncharacterized protein</fullName>
    </submittedName>
</protein>
<sequence length="182" mass="21121">MNKKFLMVSISIFLSIMIFIGFSKVILKDKESWINSSEKYFFNMKPTIKYEGYEEEDGNINIKISFKNNFNGIASIDDLKLSFGSKKNLSNGEFSFKGFNEGWRSDFYNYKNGIDREEESVYVFQIPKGIKFDEDYFDLSYMNISYNVQYFRFRIGSNALLGMMGSTGGSLSIENTDKILMD</sequence>
<accession>A0A1U6J2G6</accession>
<dbReference type="GeneID" id="66301044"/>
<gene>
    <name evidence="2" type="ORF">CCH01_06840</name>
</gene>
<reference evidence="3" key="1">
    <citation type="submission" date="2017-03" db="EMBL/GenBank/DDBJ databases">
        <authorList>
            <person name="Falquet L."/>
            <person name="Falquet L."/>
        </authorList>
    </citation>
    <scope>NUCLEOTIDE SEQUENCE [LARGE SCALE GENOMIC DNA]</scope>
</reference>
<dbReference type="OrthoDB" id="1906566at2"/>
<proteinExistence type="predicted"/>
<dbReference type="STRING" id="1351755.CCH01_06840"/>
<organism evidence="2 3">
    <name type="scientific">Clostridium chauvoei JF4335</name>
    <dbReference type="NCBI Taxonomy" id="1351755"/>
    <lineage>
        <taxon>Bacteria</taxon>
        <taxon>Bacillati</taxon>
        <taxon>Bacillota</taxon>
        <taxon>Clostridia</taxon>
        <taxon>Eubacteriales</taxon>
        <taxon>Clostridiaceae</taxon>
        <taxon>Clostridium</taxon>
    </lineage>
</organism>
<dbReference type="Proteomes" id="UP000190476">
    <property type="component" value="Chromosome I"/>
</dbReference>
<evidence type="ECO:0000313" key="3">
    <source>
        <dbReference type="Proteomes" id="UP000190476"/>
    </source>
</evidence>
<dbReference type="AlphaFoldDB" id="A0A1U6J2G6"/>
<keyword evidence="1" id="KW-0812">Transmembrane</keyword>
<keyword evidence="1" id="KW-0472">Membrane</keyword>
<evidence type="ECO:0000313" key="2">
    <source>
        <dbReference type="EMBL" id="SLK14459.1"/>
    </source>
</evidence>